<dbReference type="SUPFAM" id="SSF54160">
    <property type="entry name" value="Chromo domain-like"/>
    <property type="match status" value="1"/>
</dbReference>
<evidence type="ECO:0000256" key="3">
    <source>
        <dbReference type="ARBA" id="ARBA00013184"/>
    </source>
</evidence>
<comment type="similarity">
    <text evidence="2">Belongs to the MYST (SAS/MOZ) family.</text>
</comment>
<feature type="active site" description="Proton donor/acceptor" evidence="13">
    <location>
        <position position="453"/>
    </location>
</feature>
<evidence type="ECO:0000256" key="12">
    <source>
        <dbReference type="ARBA" id="ARBA00023315"/>
    </source>
</evidence>
<evidence type="ECO:0000259" key="15">
    <source>
        <dbReference type="PROSITE" id="PS51726"/>
    </source>
</evidence>
<evidence type="ECO:0000256" key="9">
    <source>
        <dbReference type="ARBA" id="ARBA00023015"/>
    </source>
</evidence>
<evidence type="ECO:0000256" key="4">
    <source>
        <dbReference type="ARBA" id="ARBA00022679"/>
    </source>
</evidence>
<dbReference type="GeneID" id="24109917"/>
<keyword evidence="8" id="KW-0007">Acetylation</keyword>
<feature type="region of interest" description="Disordered" evidence="14">
    <location>
        <begin position="488"/>
        <end position="516"/>
    </location>
</feature>
<dbReference type="EMBL" id="DF238808">
    <property type="protein sequence ID" value="GAC97051.1"/>
    <property type="molecule type" value="Genomic_DNA"/>
</dbReference>
<dbReference type="HOGENOM" id="CLU_011815_7_1_1"/>
<dbReference type="AlphaFoldDB" id="R9P6R4"/>
<feature type="region of interest" description="Disordered" evidence="14">
    <location>
        <begin position="215"/>
        <end position="259"/>
    </location>
</feature>
<dbReference type="PANTHER" id="PTHR10615:SF219">
    <property type="entry name" value="HISTONE ACETYLTRANSFERASE KAT5"/>
    <property type="match status" value="1"/>
</dbReference>
<dbReference type="GO" id="GO:0008270">
    <property type="term" value="F:zinc ion binding"/>
    <property type="evidence" value="ECO:0007669"/>
    <property type="project" value="UniProtKB-KW"/>
</dbReference>
<feature type="region of interest" description="Disordered" evidence="14">
    <location>
        <begin position="563"/>
        <end position="631"/>
    </location>
</feature>
<evidence type="ECO:0000313" key="17">
    <source>
        <dbReference type="Proteomes" id="UP000014071"/>
    </source>
</evidence>
<dbReference type="InterPro" id="IPR025995">
    <property type="entry name" value="Tudor-knot"/>
</dbReference>
<feature type="compositionally biased region" description="Low complexity" evidence="14">
    <location>
        <begin position="586"/>
        <end position="599"/>
    </location>
</feature>
<feature type="compositionally biased region" description="Polar residues" evidence="14">
    <location>
        <begin position="100"/>
        <end position="116"/>
    </location>
</feature>
<dbReference type="Gene3D" id="3.40.630.30">
    <property type="match status" value="1"/>
</dbReference>
<gene>
    <name evidence="16" type="ORF">PHSY_004635</name>
</gene>
<dbReference type="InterPro" id="IPR016181">
    <property type="entry name" value="Acyl_CoA_acyltransferase"/>
</dbReference>
<dbReference type="InterPro" id="IPR002717">
    <property type="entry name" value="HAT_MYST-type"/>
</dbReference>
<evidence type="ECO:0000256" key="6">
    <source>
        <dbReference type="ARBA" id="ARBA00022771"/>
    </source>
</evidence>
<dbReference type="Gene3D" id="3.30.60.60">
    <property type="entry name" value="N-acetyl transferase-like"/>
    <property type="match status" value="1"/>
</dbReference>
<dbReference type="RefSeq" id="XP_012190638.1">
    <property type="nucleotide sequence ID" value="XM_012335248.1"/>
</dbReference>
<keyword evidence="17" id="KW-1185">Reference proteome</keyword>
<dbReference type="Proteomes" id="UP000014071">
    <property type="component" value="Unassembled WGS sequence"/>
</dbReference>
<dbReference type="Pfam" id="PF17772">
    <property type="entry name" value="zf-MYST"/>
    <property type="match status" value="1"/>
</dbReference>
<keyword evidence="10" id="KW-0804">Transcription</keyword>
<dbReference type="InterPro" id="IPR016197">
    <property type="entry name" value="Chromo-like_dom_sf"/>
</dbReference>
<feature type="region of interest" description="Disordered" evidence="14">
    <location>
        <begin position="276"/>
        <end position="299"/>
    </location>
</feature>
<evidence type="ECO:0000313" key="16">
    <source>
        <dbReference type="EMBL" id="GAC97051.1"/>
    </source>
</evidence>
<evidence type="ECO:0000256" key="7">
    <source>
        <dbReference type="ARBA" id="ARBA00022833"/>
    </source>
</evidence>
<evidence type="ECO:0000256" key="5">
    <source>
        <dbReference type="ARBA" id="ARBA00022723"/>
    </source>
</evidence>
<feature type="compositionally biased region" description="Polar residues" evidence="14">
    <location>
        <begin position="615"/>
        <end position="624"/>
    </location>
</feature>
<dbReference type="EC" id="2.3.1.48" evidence="3"/>
<dbReference type="Pfam" id="PF11717">
    <property type="entry name" value="Tudor-knot"/>
    <property type="match status" value="1"/>
</dbReference>
<protein>
    <recommendedName>
        <fullName evidence="3">histone acetyltransferase</fullName>
        <ecNumber evidence="3">2.3.1.48</ecNumber>
    </recommendedName>
</protein>
<accession>R9P6R4</accession>
<dbReference type="GO" id="GO:0006355">
    <property type="term" value="P:regulation of DNA-templated transcription"/>
    <property type="evidence" value="ECO:0007669"/>
    <property type="project" value="InterPro"/>
</dbReference>
<feature type="compositionally biased region" description="Basic and acidic residues" evidence="14">
    <location>
        <begin position="504"/>
        <end position="516"/>
    </location>
</feature>
<evidence type="ECO:0000256" key="14">
    <source>
        <dbReference type="SAM" id="MobiDB-lite"/>
    </source>
</evidence>
<evidence type="ECO:0000256" key="2">
    <source>
        <dbReference type="ARBA" id="ARBA00010107"/>
    </source>
</evidence>
<evidence type="ECO:0000256" key="13">
    <source>
        <dbReference type="PIRSR" id="PIRSR602717-51"/>
    </source>
</evidence>
<dbReference type="Pfam" id="PF01853">
    <property type="entry name" value="MOZ_SAS"/>
    <property type="match status" value="1"/>
</dbReference>
<organism evidence="16 17">
    <name type="scientific">Pseudozyma hubeiensis (strain SY62)</name>
    <name type="common">Yeast</name>
    <dbReference type="NCBI Taxonomy" id="1305764"/>
    <lineage>
        <taxon>Eukaryota</taxon>
        <taxon>Fungi</taxon>
        <taxon>Dikarya</taxon>
        <taxon>Basidiomycota</taxon>
        <taxon>Ustilaginomycotina</taxon>
        <taxon>Ustilaginomycetes</taxon>
        <taxon>Ustilaginales</taxon>
        <taxon>Ustilaginaceae</taxon>
        <taxon>Pseudozyma</taxon>
    </lineage>
</organism>
<proteinExistence type="inferred from homology"/>
<reference evidence="17" key="1">
    <citation type="journal article" date="2013" name="Genome Announc.">
        <title>Draft genome sequence of the basidiomycetous yeast-like fungus Pseudozyma hubeiensis SY62, which produces an abundant amount of the biosurfactant mannosylerythritol lipids.</title>
        <authorList>
            <person name="Konishi M."/>
            <person name="Hatada Y."/>
            <person name="Horiuchi J."/>
        </authorList>
    </citation>
    <scope>NUCLEOTIDE SEQUENCE [LARGE SCALE GENOMIC DNA]</scope>
    <source>
        <strain evidence="17">SY62</strain>
    </source>
</reference>
<feature type="region of interest" description="Disordered" evidence="14">
    <location>
        <begin position="1"/>
        <end position="22"/>
    </location>
</feature>
<dbReference type="GO" id="GO:0005634">
    <property type="term" value="C:nucleus"/>
    <property type="evidence" value="ECO:0007669"/>
    <property type="project" value="UniProtKB-SubCell"/>
</dbReference>
<dbReference type="PROSITE" id="PS51726">
    <property type="entry name" value="MYST_HAT"/>
    <property type="match status" value="1"/>
</dbReference>
<dbReference type="FunFam" id="3.40.630.30:FF:000156">
    <property type="entry name" value="Histone acetyltransferase"/>
    <property type="match status" value="1"/>
</dbReference>
<keyword evidence="6" id="KW-0863">Zinc-finger</keyword>
<feature type="region of interest" description="Disordered" evidence="14">
    <location>
        <begin position="85"/>
        <end position="172"/>
    </location>
</feature>
<keyword evidence="7" id="KW-0862">Zinc</keyword>
<evidence type="ECO:0000256" key="10">
    <source>
        <dbReference type="ARBA" id="ARBA00023163"/>
    </source>
</evidence>
<name>R9P6R4_PSEHS</name>
<keyword evidence="4 16" id="KW-0808">Transferase</keyword>
<dbReference type="InterPro" id="IPR040706">
    <property type="entry name" value="Zf-MYST"/>
</dbReference>
<dbReference type="SUPFAM" id="SSF55729">
    <property type="entry name" value="Acyl-CoA N-acyltransferases (Nat)"/>
    <property type="match status" value="1"/>
</dbReference>
<dbReference type="InterPro" id="IPR036388">
    <property type="entry name" value="WH-like_DNA-bd_sf"/>
</dbReference>
<dbReference type="GO" id="GO:0046972">
    <property type="term" value="F:histone H4K16 acetyltransferase activity"/>
    <property type="evidence" value="ECO:0007669"/>
    <property type="project" value="TreeGrafter"/>
</dbReference>
<evidence type="ECO:0000256" key="11">
    <source>
        <dbReference type="ARBA" id="ARBA00023242"/>
    </source>
</evidence>
<feature type="compositionally biased region" description="Polar residues" evidence="14">
    <location>
        <begin position="215"/>
        <end position="227"/>
    </location>
</feature>
<dbReference type="InterPro" id="IPR050603">
    <property type="entry name" value="MYST_HAT"/>
</dbReference>
<sequence length="746" mass="79890">MPSAIPSSHDHRTGAQSSVLPVGSVCEGIDSKSGESYLATILSRRSGSSSTLAKAEADSDNVQYYIHRHDQDKRMDGWVDCSTVQPASTTSGLDTRPGSVGSTTPLRGVNRSTPPQSIEKGKRKAENDPPTDGSDGSRTPSVSRQASPAVADRVTSHRGRQKAVASSPSDTPALRNIDRVLYGNYDIKTWYYSPYPLDHDDDGPETSTAHSANATLASGRRNQSPSALRTGANVSAAAAKRGARRDSSSGLGGALSGSARDAPAIKSLAASSSSDSITAASGRHSPASPSTISGVGRSKKDPLIPTKMLWICDGCFKYMKTYNGFAAHRKFCRNTHPPGRKVYQRGAHIIWEVDGAAEKLYCQNLSLFGKLFIDHKTIYFDVEPFVFYILTDAANASFDHPLGFFSKEKVSYDDYNLACIVTFPPFQRKSFGTLMIEFSYLLSAGQGMLGTPERPLSDLGLKGYLSFWTAVLLRALISCFDGPLRVASGGSAGRQRRASSAAKPLDDAARSSDTQDKVEDSLRRWHILTQRCKLLGLPIESISHQPGFAELQQLVAEANTSDNAASSAAGSHKRKLRLKGWAGSVPTRTPRRPQQSRSSENGAAADGEGARRSSRVATNGLSTDEGTEVEVHPVLDLSKMDDEGPATMAVTVDDLSRLTHLRADDIVLALREAGLVDAPTTPFLNASDEAVVEHSGAASGGADRATHVNGNRTSRPALLLTRDALLEAISRFNVRPAVLDESYALI</sequence>
<dbReference type="Gene3D" id="2.30.30.140">
    <property type="match status" value="1"/>
</dbReference>
<comment type="subcellular location">
    <subcellularLocation>
        <location evidence="1">Nucleus</location>
    </subcellularLocation>
</comment>
<keyword evidence="11" id="KW-0539">Nucleus</keyword>
<feature type="compositionally biased region" description="Polar residues" evidence="14">
    <location>
        <begin position="134"/>
        <end position="146"/>
    </location>
</feature>
<keyword evidence="5" id="KW-0479">Metal-binding</keyword>
<evidence type="ECO:0000256" key="1">
    <source>
        <dbReference type="ARBA" id="ARBA00004123"/>
    </source>
</evidence>
<dbReference type="eggNOG" id="KOG2747">
    <property type="taxonomic scope" value="Eukaryota"/>
</dbReference>
<feature type="domain" description="MYST-type HAT" evidence="15">
    <location>
        <begin position="172"/>
        <end position="527"/>
    </location>
</feature>
<evidence type="ECO:0000256" key="8">
    <source>
        <dbReference type="ARBA" id="ARBA00022990"/>
    </source>
</evidence>
<dbReference type="STRING" id="1305764.R9P6R4"/>
<dbReference type="PANTHER" id="PTHR10615">
    <property type="entry name" value="HISTONE ACETYLTRANSFERASE"/>
    <property type="match status" value="1"/>
</dbReference>
<dbReference type="GO" id="GO:0035267">
    <property type="term" value="C:NuA4 histone acetyltransferase complex"/>
    <property type="evidence" value="ECO:0007669"/>
    <property type="project" value="TreeGrafter"/>
</dbReference>
<keyword evidence="9" id="KW-0805">Transcription regulation</keyword>
<keyword evidence="12" id="KW-0012">Acyltransferase</keyword>
<dbReference type="OrthoDB" id="787137at2759"/>
<dbReference type="Gene3D" id="1.10.10.10">
    <property type="entry name" value="Winged helix-like DNA-binding domain superfamily/Winged helix DNA-binding domain"/>
    <property type="match status" value="1"/>
</dbReference>